<accession>A0A1E7L3P0</accession>
<dbReference type="Proteomes" id="UP000176005">
    <property type="component" value="Unassembled WGS sequence"/>
</dbReference>
<dbReference type="PANTHER" id="PTHR43674:SF2">
    <property type="entry name" value="BETA-UREIDOPROPIONASE"/>
    <property type="match status" value="1"/>
</dbReference>
<evidence type="ECO:0000256" key="2">
    <source>
        <dbReference type="ARBA" id="ARBA00022801"/>
    </source>
</evidence>
<evidence type="ECO:0000256" key="1">
    <source>
        <dbReference type="ARBA" id="ARBA00010613"/>
    </source>
</evidence>
<evidence type="ECO:0000313" key="4">
    <source>
        <dbReference type="EMBL" id="OEV10826.1"/>
    </source>
</evidence>
<dbReference type="InterPro" id="IPR001110">
    <property type="entry name" value="UPF0012_CS"/>
</dbReference>
<feature type="domain" description="CN hydrolase" evidence="3">
    <location>
        <begin position="1"/>
        <end position="173"/>
    </location>
</feature>
<dbReference type="PATRIC" id="fig|518642.10.peg.3567"/>
<dbReference type="CDD" id="cd07197">
    <property type="entry name" value="nitrilase"/>
    <property type="match status" value="1"/>
</dbReference>
<sequence length="202" mass="21385">DPLAAAAAEHAVTVLTGAAVRRADGALTNSVLAFGPSGRATVAYDKQHLWHDEEARLFTPGDRGTVLVADGWRLGLGVCYDMSFPEHGRDAALAGAHAYVCPSAYAAGAEHRARVYLAARALENTVYAVFVNPVGGPTDRPCDGGSALFGPDGATVARTRDAHETTLHAVLDPGDIARTRTVLRMLAECRTERGKRPRDVRA</sequence>
<dbReference type="InterPro" id="IPR003010">
    <property type="entry name" value="C-N_Hydrolase"/>
</dbReference>
<comment type="caution">
    <text evidence="4">The sequence shown here is derived from an EMBL/GenBank/DDBJ whole genome shotgun (WGS) entry which is preliminary data.</text>
</comment>
<dbReference type="RefSeq" id="WP_070017533.1">
    <property type="nucleotide sequence ID" value="NZ_LJGW01000268.1"/>
</dbReference>
<keyword evidence="5" id="KW-1185">Reference proteome</keyword>
<dbReference type="SUPFAM" id="SSF56317">
    <property type="entry name" value="Carbon-nitrogen hydrolase"/>
    <property type="match status" value="1"/>
</dbReference>
<dbReference type="PANTHER" id="PTHR43674">
    <property type="entry name" value="NITRILASE C965.09-RELATED"/>
    <property type="match status" value="1"/>
</dbReference>
<proteinExistence type="inferred from homology"/>
<dbReference type="EMBL" id="LJGW01000268">
    <property type="protein sequence ID" value="OEV10826.1"/>
    <property type="molecule type" value="Genomic_DNA"/>
</dbReference>
<dbReference type="PROSITE" id="PS50263">
    <property type="entry name" value="CN_HYDROLASE"/>
    <property type="match status" value="1"/>
</dbReference>
<dbReference type="PROSITE" id="PS01227">
    <property type="entry name" value="UPF0012"/>
    <property type="match status" value="1"/>
</dbReference>
<gene>
    <name evidence="4" type="ORF">AN218_15820</name>
</gene>
<comment type="similarity">
    <text evidence="1">Belongs to the carbon-nitrogen hydrolase superfamily. NIT1/NIT2 family.</text>
</comment>
<keyword evidence="2 4" id="KW-0378">Hydrolase</keyword>
<evidence type="ECO:0000259" key="3">
    <source>
        <dbReference type="PROSITE" id="PS50263"/>
    </source>
</evidence>
<dbReference type="AlphaFoldDB" id="A0A1E7L3P0"/>
<dbReference type="GO" id="GO:0016811">
    <property type="term" value="F:hydrolase activity, acting on carbon-nitrogen (but not peptide) bonds, in linear amides"/>
    <property type="evidence" value="ECO:0007669"/>
    <property type="project" value="TreeGrafter"/>
</dbReference>
<organism evidence="4 5">
    <name type="scientific">Streptomyces nanshensis</name>
    <dbReference type="NCBI Taxonomy" id="518642"/>
    <lineage>
        <taxon>Bacteria</taxon>
        <taxon>Bacillati</taxon>
        <taxon>Actinomycetota</taxon>
        <taxon>Actinomycetes</taxon>
        <taxon>Kitasatosporales</taxon>
        <taxon>Streptomycetaceae</taxon>
        <taxon>Streptomyces</taxon>
    </lineage>
</organism>
<feature type="non-terminal residue" evidence="4">
    <location>
        <position position="1"/>
    </location>
</feature>
<dbReference type="InterPro" id="IPR036526">
    <property type="entry name" value="C-N_Hydrolase_sf"/>
</dbReference>
<dbReference type="Gene3D" id="3.60.110.10">
    <property type="entry name" value="Carbon-nitrogen hydrolase"/>
    <property type="match status" value="1"/>
</dbReference>
<dbReference type="Pfam" id="PF00795">
    <property type="entry name" value="CN_hydrolase"/>
    <property type="match status" value="1"/>
</dbReference>
<name>A0A1E7L3P0_9ACTN</name>
<reference evidence="4 5" key="1">
    <citation type="journal article" date="2016" name="Front. Microbiol.">
        <title>Comparative Genomics Analysis of Streptomyces Species Reveals Their Adaptation to the Marine Environment and Their Diversity at the Genomic Level.</title>
        <authorList>
            <person name="Tian X."/>
            <person name="Zhang Z."/>
            <person name="Yang T."/>
            <person name="Chen M."/>
            <person name="Li J."/>
            <person name="Chen F."/>
            <person name="Yang J."/>
            <person name="Li W."/>
            <person name="Zhang B."/>
            <person name="Zhang Z."/>
            <person name="Wu J."/>
            <person name="Zhang C."/>
            <person name="Long L."/>
            <person name="Xiao J."/>
        </authorList>
    </citation>
    <scope>NUCLEOTIDE SEQUENCE [LARGE SCALE GENOMIC DNA]</scope>
    <source>
        <strain evidence="4 5">SCSIO 10429</strain>
    </source>
</reference>
<dbReference type="InterPro" id="IPR050345">
    <property type="entry name" value="Aliph_Amidase/BUP"/>
</dbReference>
<evidence type="ECO:0000313" key="5">
    <source>
        <dbReference type="Proteomes" id="UP000176005"/>
    </source>
</evidence>
<protein>
    <submittedName>
        <fullName evidence="4">Hydrolase</fullName>
    </submittedName>
</protein>